<feature type="compositionally biased region" description="Basic and acidic residues" evidence="1">
    <location>
        <begin position="77"/>
        <end position="86"/>
    </location>
</feature>
<accession>A0A371IE77</accession>
<dbReference type="Pfam" id="PF12776">
    <property type="entry name" value="Myb_DNA-bind_3"/>
    <property type="match status" value="1"/>
</dbReference>
<evidence type="ECO:0000256" key="1">
    <source>
        <dbReference type="SAM" id="MobiDB-lite"/>
    </source>
</evidence>
<feature type="region of interest" description="Disordered" evidence="1">
    <location>
        <begin position="63"/>
        <end position="99"/>
    </location>
</feature>
<evidence type="ECO:0000259" key="2">
    <source>
        <dbReference type="Pfam" id="PF12776"/>
    </source>
</evidence>
<gene>
    <name evidence="3" type="primary">LIMYB</name>
    <name evidence="3" type="ORF">CR513_01734</name>
</gene>
<name>A0A371IE77_MUCPR</name>
<dbReference type="InterPro" id="IPR024752">
    <property type="entry name" value="Myb/SANT-like_dom"/>
</dbReference>
<feature type="domain" description="Myb/SANT-like" evidence="2">
    <location>
        <begin position="152"/>
        <end position="245"/>
    </location>
</feature>
<comment type="caution">
    <text evidence="3">The sequence shown here is derived from an EMBL/GenBank/DDBJ whole genome shotgun (WGS) entry which is preliminary data.</text>
</comment>
<dbReference type="EMBL" id="QJKJ01000292">
    <property type="protein sequence ID" value="RDY13356.1"/>
    <property type="molecule type" value="Genomic_DNA"/>
</dbReference>
<evidence type="ECO:0000313" key="4">
    <source>
        <dbReference type="Proteomes" id="UP000257109"/>
    </source>
</evidence>
<proteinExistence type="predicted"/>
<feature type="region of interest" description="Disordered" evidence="1">
    <location>
        <begin position="287"/>
        <end position="306"/>
    </location>
</feature>
<reference evidence="3" key="1">
    <citation type="submission" date="2018-05" db="EMBL/GenBank/DDBJ databases">
        <title>Draft genome of Mucuna pruriens seed.</title>
        <authorList>
            <person name="Nnadi N.E."/>
            <person name="Vos R."/>
            <person name="Hasami M.H."/>
            <person name="Devisetty U.K."/>
            <person name="Aguiy J.C."/>
        </authorList>
    </citation>
    <scope>NUCLEOTIDE SEQUENCE [LARGE SCALE GENOMIC DNA]</scope>
    <source>
        <strain evidence="3">JCA_2017</strain>
    </source>
</reference>
<dbReference type="PANTHER" id="PTHR31704:SF37">
    <property type="entry name" value="HEAT SHOCK PROTEIN"/>
    <property type="match status" value="1"/>
</dbReference>
<protein>
    <submittedName>
        <fullName evidence="3">L10-interacting MYB domain-containing protein</fullName>
    </submittedName>
</protein>
<sequence>TEVTSIDDVVGLFPLLCLTISSTSSSLSPSSCTPSIYLQFQPNIIREPNAMIELNNRRRLAGEETLSEKRRRHRKRAGESKSPEKASHRRRRTKPTPPRFPAIVTAPLCHYRGRDSRDIELRHYARSVIRVIVDKIVEMSLHHVPVKGKKAKWHDKNLEIFLKVCIEEVRAGNRLHAHFNKIGWANIAKNFYKETKLAYQYKQFKNKWDTLKKEWQLWTKLIGKDTGLGWDTEKKTINANDEWWETKIQRPTEGSTQHKGLNIGTEETLDSINNETKMEVNATKVEMTTQTTSSTKKNGERKRRREGDNKIGVVVEFSAEIDCVIENFESNSSIKEMEKRREDENMTIELGLQLSFQLE</sequence>
<feature type="non-terminal residue" evidence="3">
    <location>
        <position position="359"/>
    </location>
</feature>
<organism evidence="3 4">
    <name type="scientific">Mucuna pruriens</name>
    <name type="common">Velvet bean</name>
    <name type="synonym">Dolichos pruriens</name>
    <dbReference type="NCBI Taxonomy" id="157652"/>
    <lineage>
        <taxon>Eukaryota</taxon>
        <taxon>Viridiplantae</taxon>
        <taxon>Streptophyta</taxon>
        <taxon>Embryophyta</taxon>
        <taxon>Tracheophyta</taxon>
        <taxon>Spermatophyta</taxon>
        <taxon>Magnoliopsida</taxon>
        <taxon>eudicotyledons</taxon>
        <taxon>Gunneridae</taxon>
        <taxon>Pentapetalae</taxon>
        <taxon>rosids</taxon>
        <taxon>fabids</taxon>
        <taxon>Fabales</taxon>
        <taxon>Fabaceae</taxon>
        <taxon>Papilionoideae</taxon>
        <taxon>50 kb inversion clade</taxon>
        <taxon>NPAAA clade</taxon>
        <taxon>indigoferoid/millettioid clade</taxon>
        <taxon>Phaseoleae</taxon>
        <taxon>Mucuna</taxon>
    </lineage>
</organism>
<dbReference type="AlphaFoldDB" id="A0A371IE77"/>
<feature type="non-terminal residue" evidence="3">
    <location>
        <position position="1"/>
    </location>
</feature>
<dbReference type="PANTHER" id="PTHR31704">
    <property type="entry name" value="MYB/SANT-LIKE DNA-BINDING DOMAIN PROTEIN-RELATED"/>
    <property type="match status" value="1"/>
</dbReference>
<dbReference type="OrthoDB" id="4955136at2759"/>
<keyword evidence="4" id="KW-1185">Reference proteome</keyword>
<dbReference type="Proteomes" id="UP000257109">
    <property type="component" value="Unassembled WGS sequence"/>
</dbReference>
<dbReference type="STRING" id="157652.A0A371IE77"/>
<evidence type="ECO:0000313" key="3">
    <source>
        <dbReference type="EMBL" id="RDY13356.1"/>
    </source>
</evidence>